<dbReference type="EC" id="3.13.2.1" evidence="4"/>
<dbReference type="SUPFAM" id="SSF52283">
    <property type="entry name" value="Formate/glycerate dehydrogenase catalytic domain-like"/>
    <property type="match status" value="1"/>
</dbReference>
<dbReference type="InterPro" id="IPR036291">
    <property type="entry name" value="NAD(P)-bd_dom_sf"/>
</dbReference>
<keyword evidence="9" id="KW-1185">Reference proteome</keyword>
<evidence type="ECO:0000313" key="8">
    <source>
        <dbReference type="EMBL" id="AGO61435.1"/>
    </source>
</evidence>
<dbReference type="RefSeq" id="WP_019841681.1">
    <property type="nucleotide sequence ID" value="NC_021592.1"/>
</dbReference>
<dbReference type="NCBIfam" id="TIGR00936">
    <property type="entry name" value="ahcY"/>
    <property type="match status" value="1"/>
</dbReference>
<comment type="catalytic activity">
    <reaction evidence="4">
        <text>S-adenosyl-L-homocysteine + H2O = L-homocysteine + adenosine</text>
        <dbReference type="Rhea" id="RHEA:21708"/>
        <dbReference type="ChEBI" id="CHEBI:15377"/>
        <dbReference type="ChEBI" id="CHEBI:16335"/>
        <dbReference type="ChEBI" id="CHEBI:57856"/>
        <dbReference type="ChEBI" id="CHEBI:58199"/>
        <dbReference type="EC" id="3.13.2.1"/>
    </reaction>
</comment>
<evidence type="ECO:0000259" key="7">
    <source>
        <dbReference type="SMART" id="SM00997"/>
    </source>
</evidence>
<reference evidence="8 9" key="1">
    <citation type="journal article" date="2007" name="Proc. Natl. Acad. Sci. U.S.A.">
        <title>Genome dynamics in a natural archaeal population.</title>
        <authorList>
            <person name="Allen E.E."/>
            <person name="Tyson G.W."/>
            <person name="Whitaker R.J."/>
            <person name="Detter J.C."/>
            <person name="Richardson P.M."/>
            <person name="Banfield J.F."/>
        </authorList>
    </citation>
    <scope>NUCLEOTIDE SEQUENCE [LARGE SCALE GENOMIC DNA]</scope>
    <source>
        <strain evidence="9">fer1</strain>
    </source>
</reference>
<dbReference type="CDD" id="cd00401">
    <property type="entry name" value="SAHH"/>
    <property type="match status" value="1"/>
</dbReference>
<comment type="cofactor">
    <cofactor evidence="4 5">
        <name>NAD(+)</name>
        <dbReference type="ChEBI" id="CHEBI:57540"/>
    </cofactor>
    <text evidence="4 5">Binds 1 NAD(+) per subunit.</text>
</comment>
<feature type="binding site" evidence="4">
    <location>
        <position position="162"/>
    </location>
    <ligand>
        <name>substrate</name>
    </ligand>
</feature>
<comment type="subcellular location">
    <subcellularLocation>
        <location evidence="4">Cytoplasm</location>
    </subcellularLocation>
</comment>
<dbReference type="InterPro" id="IPR020082">
    <property type="entry name" value="S-Ado-L-homoCys_hydrolase_CS"/>
</dbReference>
<feature type="binding site" evidence="4">
    <location>
        <position position="138"/>
    </location>
    <ligand>
        <name>substrate</name>
    </ligand>
</feature>
<dbReference type="Gene3D" id="3.40.50.720">
    <property type="entry name" value="NAD(P)-binding Rossmann-like Domain"/>
    <property type="match status" value="1"/>
</dbReference>
<feature type="binding site" evidence="4">
    <location>
        <position position="197"/>
    </location>
    <ligand>
        <name>NAD(+)</name>
        <dbReference type="ChEBI" id="CHEBI:57540"/>
    </ligand>
</feature>
<feature type="binding site" evidence="5">
    <location>
        <begin position="228"/>
        <end position="233"/>
    </location>
    <ligand>
        <name>NAD(+)</name>
        <dbReference type="ChEBI" id="CHEBI:57540"/>
    </ligand>
</feature>
<evidence type="ECO:0000256" key="1">
    <source>
        <dbReference type="ARBA" id="ARBA00007122"/>
    </source>
</evidence>
<feature type="binding site" evidence="4 5">
    <location>
        <position position="352"/>
    </location>
    <ligand>
        <name>NAD(+)</name>
        <dbReference type="ChEBI" id="CHEBI:57540"/>
    </ligand>
</feature>
<dbReference type="KEGG" id="fac:FACI_IFERC01G1455"/>
<comment type="function">
    <text evidence="4">May play a key role in the regulation of the intracellular concentration of adenosylhomocysteine.</text>
</comment>
<dbReference type="PATRIC" id="fig|333146.12.peg.1480"/>
<dbReference type="Proteomes" id="UP000014660">
    <property type="component" value="Chromosome"/>
</dbReference>
<dbReference type="HOGENOM" id="CLU_025194_2_1_2"/>
<dbReference type="SMART" id="SM00997">
    <property type="entry name" value="AdoHcyase_NAD"/>
    <property type="match status" value="1"/>
</dbReference>
<protein>
    <recommendedName>
        <fullName evidence="4">Adenosylhomocysteinase</fullName>
        <ecNumber evidence="4">3.13.2.1</ecNumber>
    </recommendedName>
    <alternativeName>
        <fullName evidence="4">S-adenosyl-L-homocysteine hydrolase</fullName>
        <shortName evidence="4">AdoHcyase</shortName>
    </alternativeName>
</protein>
<evidence type="ECO:0000256" key="5">
    <source>
        <dbReference type="PIRSR" id="PIRSR001109-2"/>
    </source>
</evidence>
<comment type="pathway">
    <text evidence="4">Amino-acid biosynthesis; L-homocysteine biosynthesis; L-homocysteine from S-adenosyl-L-homocysteine: step 1/1.</text>
</comment>
<comment type="caution">
    <text evidence="4">Lacks conserved residue(s) required for the propagation of feature annotation.</text>
</comment>
<dbReference type="SMART" id="SM00996">
    <property type="entry name" value="AdoHcyase"/>
    <property type="match status" value="1"/>
</dbReference>
<dbReference type="HAMAP" id="MF_00563">
    <property type="entry name" value="AdoHcyase"/>
    <property type="match status" value="1"/>
</dbReference>
<feature type="binding site" evidence="5">
    <location>
        <position position="359"/>
    </location>
    <ligand>
        <name>NAD(+)</name>
        <dbReference type="ChEBI" id="CHEBI:57540"/>
    </ligand>
</feature>
<keyword evidence="4" id="KW-0378">Hydrolase</keyword>
<dbReference type="NCBIfam" id="NF004005">
    <property type="entry name" value="PRK05476.2-3"/>
    <property type="match status" value="1"/>
</dbReference>
<dbReference type="Pfam" id="PF00670">
    <property type="entry name" value="AdoHcyase_NAD"/>
    <property type="match status" value="1"/>
</dbReference>
<dbReference type="Pfam" id="PF05221">
    <property type="entry name" value="AdoHcyase"/>
    <property type="match status" value="2"/>
</dbReference>
<dbReference type="PANTHER" id="PTHR23420">
    <property type="entry name" value="ADENOSYLHOMOCYSTEINASE"/>
    <property type="match status" value="1"/>
</dbReference>
<evidence type="ECO:0000256" key="4">
    <source>
        <dbReference type="HAMAP-Rule" id="MF_00563"/>
    </source>
</evidence>
<sequence>MHRYPFQHRNFFKAKYYIHIIMTDNNGFLRLKWARDHMPVCANIRERFLKEKPFKGIKIAMALHVEAKTGIFALLLTEGGAEVRLASCNPLSSDDSVVQSLSKDYNYMVYAKKGESEKEYYENINKTIEAAPDIIIDDGGDLTNLVASKPELVKKVIGGNEETTTGVVRLKAMEKAGALKFPMFDVNDAQMKHFFDNRYGSGQSALDGFMNATNILIAGKNALVAGYGYVGKGVAMRLKGMGARVTVTEVDPVKAIEAVMDGFTVDTMNSAIRYCDLIFTATGMKNVVSYDDMLVAKKGIIMGNVGHFNNEIDYSSLEKKNIGKTPVRNLVTEYKLENGNTVNLISDGRLLNLAAGQGHPVEIMDLSFALQALTAEYIVKNKGKLSNKVYPVPAEIDTEVAKIALESLNFKIDTYTEEQLKYLDSYQEGT</sequence>
<dbReference type="InterPro" id="IPR000043">
    <property type="entry name" value="Adenosylhomocysteinase-like"/>
</dbReference>
<feature type="binding site" evidence="4">
    <location>
        <position position="196"/>
    </location>
    <ligand>
        <name>substrate</name>
    </ligand>
</feature>
<dbReference type="GO" id="GO:0071269">
    <property type="term" value="P:L-homocysteine biosynthetic process"/>
    <property type="evidence" value="ECO:0007669"/>
    <property type="project" value="UniProtKB-UniRule"/>
</dbReference>
<organism evidence="8 9">
    <name type="scientific">Ferroplasma acidarmanus Fer1</name>
    <dbReference type="NCBI Taxonomy" id="333146"/>
    <lineage>
        <taxon>Archaea</taxon>
        <taxon>Methanobacteriati</taxon>
        <taxon>Thermoplasmatota</taxon>
        <taxon>Thermoplasmata</taxon>
        <taxon>Thermoplasmatales</taxon>
        <taxon>Ferroplasmaceae</taxon>
        <taxon>Ferroplasma</taxon>
    </lineage>
</organism>
<name>S0ATJ3_FERAC</name>
<feature type="binding site" evidence="4">
    <location>
        <position position="192"/>
    </location>
    <ligand>
        <name>substrate</name>
    </ligand>
</feature>
<dbReference type="UniPathway" id="UPA00314">
    <property type="reaction ID" value="UER00076"/>
</dbReference>
<dbReference type="GeneID" id="16025639"/>
<keyword evidence="3 4" id="KW-0520">NAD</keyword>
<feature type="binding site" evidence="4 5">
    <location>
        <position position="249"/>
    </location>
    <ligand>
        <name>NAD(+)</name>
        <dbReference type="ChEBI" id="CHEBI:57540"/>
    </ligand>
</feature>
<feature type="binding site" evidence="4 5">
    <location>
        <begin position="163"/>
        <end position="165"/>
    </location>
    <ligand>
        <name>NAD(+)</name>
        <dbReference type="ChEBI" id="CHEBI:57540"/>
    </ligand>
</feature>
<keyword evidence="2 4" id="KW-0554">One-carbon metabolism</keyword>
<dbReference type="InterPro" id="IPR042172">
    <property type="entry name" value="Adenosylhomocyst_ase-like_sf"/>
</dbReference>
<dbReference type="GO" id="GO:0033353">
    <property type="term" value="P:S-adenosylmethionine cycle"/>
    <property type="evidence" value="ECO:0007669"/>
    <property type="project" value="TreeGrafter"/>
</dbReference>
<dbReference type="GO" id="GO:0006730">
    <property type="term" value="P:one-carbon metabolic process"/>
    <property type="evidence" value="ECO:0007669"/>
    <property type="project" value="UniProtKB-UniRule"/>
</dbReference>
<dbReference type="PROSITE" id="PS00739">
    <property type="entry name" value="ADOHCYASE_2"/>
    <property type="match status" value="1"/>
</dbReference>
<dbReference type="PROSITE" id="PS00738">
    <property type="entry name" value="ADOHCYASE_1"/>
    <property type="match status" value="1"/>
</dbReference>
<proteinExistence type="inferred from homology"/>
<dbReference type="InterPro" id="IPR015878">
    <property type="entry name" value="Ado_hCys_hydrolase_NAD-bd"/>
</dbReference>
<feature type="domain" description="S-adenosyl-L-homocysteine hydrolase NAD binding" evidence="7">
    <location>
        <begin position="197"/>
        <end position="358"/>
    </location>
</feature>
<dbReference type="PIRSF" id="PIRSF001109">
    <property type="entry name" value="Ad_hcy_hydrolase"/>
    <property type="match status" value="1"/>
</dbReference>
<evidence type="ECO:0000256" key="6">
    <source>
        <dbReference type="RuleBase" id="RU004166"/>
    </source>
</evidence>
<feature type="binding site" evidence="4">
    <location>
        <begin position="226"/>
        <end position="231"/>
    </location>
    <ligand>
        <name>NAD(+)</name>
        <dbReference type="ChEBI" id="CHEBI:57540"/>
    </ligand>
</feature>
<dbReference type="AlphaFoldDB" id="S0ATJ3"/>
<dbReference type="GO" id="GO:0005829">
    <property type="term" value="C:cytosol"/>
    <property type="evidence" value="ECO:0007669"/>
    <property type="project" value="TreeGrafter"/>
</dbReference>
<dbReference type="SUPFAM" id="SSF51735">
    <property type="entry name" value="NAD(P)-binding Rossmann-fold domains"/>
    <property type="match status" value="1"/>
</dbReference>
<dbReference type="EMBL" id="CP004145">
    <property type="protein sequence ID" value="AGO61435.1"/>
    <property type="molecule type" value="Genomic_DNA"/>
</dbReference>
<comment type="similarity">
    <text evidence="1 4 6">Belongs to the adenosylhomocysteinase family.</text>
</comment>
<dbReference type="Gene3D" id="3.40.50.1480">
    <property type="entry name" value="Adenosylhomocysteinase-like"/>
    <property type="match status" value="1"/>
</dbReference>
<evidence type="ECO:0000256" key="3">
    <source>
        <dbReference type="ARBA" id="ARBA00023027"/>
    </source>
</evidence>
<evidence type="ECO:0000313" key="9">
    <source>
        <dbReference type="Proteomes" id="UP000014660"/>
    </source>
</evidence>
<gene>
    <name evidence="4" type="primary">ahcY</name>
    <name evidence="8" type="ORF">FACI_IFERC00001G1455</name>
</gene>
<accession>S0ATJ3</accession>
<keyword evidence="4" id="KW-0963">Cytoplasm</keyword>
<dbReference type="PANTHER" id="PTHR23420:SF0">
    <property type="entry name" value="ADENOSYLHOMOCYSTEINASE"/>
    <property type="match status" value="1"/>
</dbReference>
<dbReference type="GO" id="GO:0004013">
    <property type="term" value="F:adenosylhomocysteinase activity"/>
    <property type="evidence" value="ECO:0007669"/>
    <property type="project" value="UniProtKB-UniRule"/>
</dbReference>
<evidence type="ECO:0000256" key="2">
    <source>
        <dbReference type="ARBA" id="ARBA00022563"/>
    </source>
</evidence>